<name>A0AAD8WG37_LOLMU</name>
<dbReference type="PANTHER" id="PTHR48046">
    <property type="entry name" value="UDP-GLYCOSYLTRANSFERASE 72E1"/>
    <property type="match status" value="1"/>
</dbReference>
<keyword evidence="3 4" id="KW-0808">Transferase</keyword>
<sequence>MESFNGSNTGSERPHAVLLASPLTGHLIPLAELARRLVEHHSFAVTLVTFSNLSLPAHVLSSCLLPPSVATAVLPSVDMGDIPAADIFQVFLELIRRSAPNLRALVRGISATAGPLAALVVDFFFPEALLVAAELGVPGYVFVPTNLTMLALERRFMELHHVHGLPPGEYRDFPEVVELAEGVSMRREDFPVPYRDPNRLAFPQLLEDTRRYLRADGFLVNTFDKMEPALVEAFRLAAEQRAFPPVFTPGPLVRRSKPEPDVGDQDCLEWLDRQPTGSVVYVSFGSGGSLSLEQTTELVAGLEDSGQRFLWVVRVPDLTAESETATGGNDDDPLAWLPEGFLERTAGRGLAVTAWAPQVRVLPHPATAAFLSHCGWNSTLESVQSGVPMVALPLGAEQRMNAVILEREVGVALRPPAREDGVVVRDEIAAAVKELLMDGEKGRFVRRRAGDMQQEAARASLPEGSSRRALEEVATKWKLACGMEK</sequence>
<keyword evidence="7" id="KW-1185">Reference proteome</keyword>
<evidence type="ECO:0000313" key="7">
    <source>
        <dbReference type="Proteomes" id="UP001231189"/>
    </source>
</evidence>
<dbReference type="SUPFAM" id="SSF53756">
    <property type="entry name" value="UDP-Glycosyltransferase/glycogen phosphorylase"/>
    <property type="match status" value="1"/>
</dbReference>
<dbReference type="AlphaFoldDB" id="A0AAD8WG37"/>
<proteinExistence type="inferred from homology"/>
<dbReference type="EMBL" id="JAUUTY010000004">
    <property type="protein sequence ID" value="KAK1652879.1"/>
    <property type="molecule type" value="Genomic_DNA"/>
</dbReference>
<dbReference type="PROSITE" id="PS00375">
    <property type="entry name" value="UDPGT"/>
    <property type="match status" value="1"/>
</dbReference>
<dbReference type="InterPro" id="IPR035595">
    <property type="entry name" value="UDP_glycos_trans_CS"/>
</dbReference>
<dbReference type="EC" id="2.4.1.-" evidence="5"/>
<dbReference type="InterPro" id="IPR002213">
    <property type="entry name" value="UDP_glucos_trans"/>
</dbReference>
<organism evidence="6 7">
    <name type="scientific">Lolium multiflorum</name>
    <name type="common">Italian ryegrass</name>
    <name type="synonym">Lolium perenne subsp. multiflorum</name>
    <dbReference type="NCBI Taxonomy" id="4521"/>
    <lineage>
        <taxon>Eukaryota</taxon>
        <taxon>Viridiplantae</taxon>
        <taxon>Streptophyta</taxon>
        <taxon>Embryophyta</taxon>
        <taxon>Tracheophyta</taxon>
        <taxon>Spermatophyta</taxon>
        <taxon>Magnoliopsida</taxon>
        <taxon>Liliopsida</taxon>
        <taxon>Poales</taxon>
        <taxon>Poaceae</taxon>
        <taxon>BOP clade</taxon>
        <taxon>Pooideae</taxon>
        <taxon>Poodae</taxon>
        <taxon>Poeae</taxon>
        <taxon>Poeae Chloroplast Group 2 (Poeae type)</taxon>
        <taxon>Loliodinae</taxon>
        <taxon>Loliinae</taxon>
        <taxon>Lolium</taxon>
    </lineage>
</organism>
<protein>
    <recommendedName>
        <fullName evidence="5">Glycosyltransferase</fullName>
        <ecNumber evidence="5">2.4.1.-</ecNumber>
    </recommendedName>
</protein>
<gene>
    <name evidence="6" type="ORF">QYE76_070684</name>
</gene>
<evidence type="ECO:0000256" key="2">
    <source>
        <dbReference type="ARBA" id="ARBA00022676"/>
    </source>
</evidence>
<dbReference type="CDD" id="cd03784">
    <property type="entry name" value="GT1_Gtf-like"/>
    <property type="match status" value="1"/>
</dbReference>
<evidence type="ECO:0000256" key="1">
    <source>
        <dbReference type="ARBA" id="ARBA00009995"/>
    </source>
</evidence>
<dbReference type="Proteomes" id="UP001231189">
    <property type="component" value="Unassembled WGS sequence"/>
</dbReference>
<evidence type="ECO:0000256" key="3">
    <source>
        <dbReference type="ARBA" id="ARBA00022679"/>
    </source>
</evidence>
<keyword evidence="2 4" id="KW-0328">Glycosyltransferase</keyword>
<dbReference type="PANTHER" id="PTHR48046:SF6">
    <property type="entry name" value="GLYCOSYLTRANSFERASE"/>
    <property type="match status" value="1"/>
</dbReference>
<comment type="similarity">
    <text evidence="1 4">Belongs to the UDP-glycosyltransferase family.</text>
</comment>
<evidence type="ECO:0000256" key="4">
    <source>
        <dbReference type="RuleBase" id="RU003718"/>
    </source>
</evidence>
<dbReference type="FunFam" id="3.40.50.2000:FF:000051">
    <property type="entry name" value="Glycosyltransferase"/>
    <property type="match status" value="1"/>
</dbReference>
<dbReference type="Gene3D" id="3.40.50.2000">
    <property type="entry name" value="Glycogen Phosphorylase B"/>
    <property type="match status" value="2"/>
</dbReference>
<dbReference type="Pfam" id="PF00201">
    <property type="entry name" value="UDPGT"/>
    <property type="match status" value="1"/>
</dbReference>
<accession>A0AAD8WG37</accession>
<evidence type="ECO:0000313" key="6">
    <source>
        <dbReference type="EMBL" id="KAK1652879.1"/>
    </source>
</evidence>
<comment type="caution">
    <text evidence="6">The sequence shown here is derived from an EMBL/GenBank/DDBJ whole genome shotgun (WGS) entry which is preliminary data.</text>
</comment>
<reference evidence="6" key="1">
    <citation type="submission" date="2023-07" db="EMBL/GenBank/DDBJ databases">
        <title>A chromosome-level genome assembly of Lolium multiflorum.</title>
        <authorList>
            <person name="Chen Y."/>
            <person name="Copetti D."/>
            <person name="Kolliker R."/>
            <person name="Studer B."/>
        </authorList>
    </citation>
    <scope>NUCLEOTIDE SEQUENCE</scope>
    <source>
        <strain evidence="6">02402/16</strain>
        <tissue evidence="6">Leaf</tissue>
    </source>
</reference>
<evidence type="ECO:0000256" key="5">
    <source>
        <dbReference type="RuleBase" id="RU362057"/>
    </source>
</evidence>
<dbReference type="GO" id="GO:0008194">
    <property type="term" value="F:UDP-glycosyltransferase activity"/>
    <property type="evidence" value="ECO:0007669"/>
    <property type="project" value="InterPro"/>
</dbReference>